<evidence type="ECO:0000313" key="2">
    <source>
        <dbReference type="Proteomes" id="UP000184474"/>
    </source>
</evidence>
<reference evidence="2" key="1">
    <citation type="submission" date="2016-11" db="EMBL/GenBank/DDBJ databases">
        <authorList>
            <person name="Varghese N."/>
            <person name="Submissions S."/>
        </authorList>
    </citation>
    <scope>NUCLEOTIDE SEQUENCE [LARGE SCALE GENOMIC DNA]</scope>
    <source>
        <strain evidence="2">DSM 26134</strain>
    </source>
</reference>
<dbReference type="PANTHER" id="PTHR17985">
    <property type="entry name" value="SER/THR-RICH PROTEIN T10 IN DGCR REGION"/>
    <property type="match status" value="1"/>
</dbReference>
<dbReference type="Proteomes" id="UP000184474">
    <property type="component" value="Unassembled WGS sequence"/>
</dbReference>
<gene>
    <name evidence="1" type="ORF">SAMN04488028_11517</name>
</gene>
<dbReference type="STRING" id="156994.SAMN04488028_11517"/>
<proteinExistence type="predicted"/>
<dbReference type="InterPro" id="IPR008551">
    <property type="entry name" value="TANGO2"/>
</dbReference>
<accession>A0A1M6WVK4</accession>
<evidence type="ECO:0000313" key="1">
    <source>
        <dbReference type="EMBL" id="SHK97599.1"/>
    </source>
</evidence>
<name>A0A1M6WVK4_REIAG</name>
<keyword evidence="2" id="KW-1185">Reference proteome</keyword>
<sequence length="251" mass="28354">MCTIFLSWQQHPQFDLIVAANRDEYYRRPTTPAHYWQDAPHVFAGRDDIGRGTWMGATTNRRFAALTNFRNLDAISDNAPSRGGLTSDFLNSTTSPQDYLANIQREDLNHNPYNLLVGDKDTLCYYSNMSKKIIHLEPGIYGLSNGYLDAPWPKVTEGKKEFIQALNMPSQDELLSILQNKAVAADNLLPKTGVPYGMEKALSALFIELAGYGTRCSTIIMRNKKETLFTEKSYSLETQVERLITETILTT</sequence>
<dbReference type="EMBL" id="FRAA01000015">
    <property type="protein sequence ID" value="SHK97599.1"/>
    <property type="molecule type" value="Genomic_DNA"/>
</dbReference>
<dbReference type="Pfam" id="PF05742">
    <property type="entry name" value="TANGO2"/>
    <property type="match status" value="1"/>
</dbReference>
<dbReference type="AlphaFoldDB" id="A0A1M6WVK4"/>
<dbReference type="RefSeq" id="WP_073125730.1">
    <property type="nucleotide sequence ID" value="NZ_FRAA01000015.1"/>
</dbReference>
<protein>
    <submittedName>
        <fullName evidence="1">Uncharacterized conserved protein, contains NRDE domain</fullName>
    </submittedName>
</protein>
<organism evidence="1 2">
    <name type="scientific">Reichenbachiella agariperforans</name>
    <dbReference type="NCBI Taxonomy" id="156994"/>
    <lineage>
        <taxon>Bacteria</taxon>
        <taxon>Pseudomonadati</taxon>
        <taxon>Bacteroidota</taxon>
        <taxon>Cytophagia</taxon>
        <taxon>Cytophagales</taxon>
        <taxon>Reichenbachiellaceae</taxon>
        <taxon>Reichenbachiella</taxon>
    </lineage>
</organism>
<dbReference type="PANTHER" id="PTHR17985:SF8">
    <property type="entry name" value="TRANSPORT AND GOLGI ORGANIZATION PROTEIN 2 HOMOLOG"/>
    <property type="match status" value="1"/>
</dbReference>